<keyword evidence="8" id="KW-1185">Reference proteome</keyword>
<reference evidence="7 8" key="1">
    <citation type="submission" date="2016-06" db="EMBL/GenBank/DDBJ databases">
        <authorList>
            <person name="Olsen C.W."/>
            <person name="Carey S."/>
            <person name="Hinshaw L."/>
            <person name="Karasin A.I."/>
        </authorList>
    </citation>
    <scope>NUCLEOTIDE SEQUENCE [LARGE SCALE GENOMIC DNA]</scope>
    <source>
        <strain evidence="7 8">LZ-22</strain>
    </source>
</reference>
<dbReference type="InterPro" id="IPR050090">
    <property type="entry name" value="Tyrosine_recombinase_XerCD"/>
</dbReference>
<dbReference type="PANTHER" id="PTHR30349:SF41">
    <property type="entry name" value="INTEGRASE_RECOMBINASE PROTEIN MJ0367-RELATED"/>
    <property type="match status" value="1"/>
</dbReference>
<dbReference type="Gene3D" id="1.10.443.10">
    <property type="entry name" value="Intergrase catalytic core"/>
    <property type="match status" value="1"/>
</dbReference>
<dbReference type="Proteomes" id="UP000199086">
    <property type="component" value="Unassembled WGS sequence"/>
</dbReference>
<dbReference type="AlphaFoldDB" id="A0A1G6GNS6"/>
<dbReference type="OrthoDB" id="9801717at2"/>
<gene>
    <name evidence="7" type="ORF">GA0111570_104170</name>
</gene>
<feature type="domain" description="Core-binding (CB)" evidence="6">
    <location>
        <begin position="10"/>
        <end position="111"/>
    </location>
</feature>
<dbReference type="InterPro" id="IPR011010">
    <property type="entry name" value="DNA_brk_join_enz"/>
</dbReference>
<keyword evidence="3" id="KW-0233">DNA recombination</keyword>
<dbReference type="PROSITE" id="PS51898">
    <property type="entry name" value="TYR_RECOMBINASE"/>
    <property type="match status" value="1"/>
</dbReference>
<evidence type="ECO:0000259" key="6">
    <source>
        <dbReference type="PROSITE" id="PS51900"/>
    </source>
</evidence>
<dbReference type="PROSITE" id="PS51900">
    <property type="entry name" value="CB"/>
    <property type="match status" value="1"/>
</dbReference>
<evidence type="ECO:0000256" key="2">
    <source>
        <dbReference type="ARBA" id="ARBA00023125"/>
    </source>
</evidence>
<protein>
    <submittedName>
        <fullName evidence="7">Integrase/recombinase XerC</fullName>
    </submittedName>
</protein>
<dbReference type="InterPro" id="IPR010998">
    <property type="entry name" value="Integrase_recombinase_N"/>
</dbReference>
<dbReference type="Gene3D" id="1.10.150.130">
    <property type="match status" value="1"/>
</dbReference>
<sequence>MVAPPKALRITLGAAVDRYLDAVSAQVTVGNLSPATRDNYAADLADFTRILGGDVVVDDITGQDVDTAIARFGSLPDRRFVDPTRKHAPGISVATQKRFRQSVSKFFSHAAQNGWVQLSPMQWSVLNPTVRGGLRIARTALTGDQALALLEFGPGEEDPATARPHERNWARDRFILSVLSILGPRVSELCQANLDDMRMEDGQVVWRIDGKGGKVRKVPLSPWLVARRDAYLAVRPAPGPQLPQDQREDSARALVRTGRGARLNPRDVQRLLRRAEQRVLLAAPEKAREVTPHALRHTAATIMLSAGWDVKVVAQMLGHSSIATTGQYLDELPGELAAAVAAHPLSAS</sequence>
<dbReference type="Pfam" id="PF00589">
    <property type="entry name" value="Phage_integrase"/>
    <property type="match status" value="1"/>
</dbReference>
<dbReference type="GO" id="GO:0006310">
    <property type="term" value="P:DNA recombination"/>
    <property type="evidence" value="ECO:0007669"/>
    <property type="project" value="UniProtKB-KW"/>
</dbReference>
<evidence type="ECO:0000313" key="8">
    <source>
        <dbReference type="Proteomes" id="UP000199086"/>
    </source>
</evidence>
<dbReference type="InterPro" id="IPR044068">
    <property type="entry name" value="CB"/>
</dbReference>
<comment type="similarity">
    <text evidence="1">Belongs to the 'phage' integrase family.</text>
</comment>
<dbReference type="EMBL" id="FMYF01000004">
    <property type="protein sequence ID" value="SDB83637.1"/>
    <property type="molecule type" value="Genomic_DNA"/>
</dbReference>
<evidence type="ECO:0000259" key="5">
    <source>
        <dbReference type="PROSITE" id="PS51898"/>
    </source>
</evidence>
<dbReference type="GO" id="GO:0003677">
    <property type="term" value="F:DNA binding"/>
    <property type="evidence" value="ECO:0007669"/>
    <property type="project" value="UniProtKB-UniRule"/>
</dbReference>
<evidence type="ECO:0000256" key="3">
    <source>
        <dbReference type="ARBA" id="ARBA00023172"/>
    </source>
</evidence>
<dbReference type="InterPro" id="IPR002104">
    <property type="entry name" value="Integrase_catalytic"/>
</dbReference>
<feature type="domain" description="Tyr recombinase" evidence="5">
    <location>
        <begin position="136"/>
        <end position="341"/>
    </location>
</feature>
<evidence type="ECO:0000313" key="7">
    <source>
        <dbReference type="EMBL" id="SDB83637.1"/>
    </source>
</evidence>
<dbReference type="GO" id="GO:0015074">
    <property type="term" value="P:DNA integration"/>
    <property type="evidence" value="ECO:0007669"/>
    <property type="project" value="InterPro"/>
</dbReference>
<organism evidence="7 8">
    <name type="scientific">Raineyella antarctica</name>
    <dbReference type="NCBI Taxonomy" id="1577474"/>
    <lineage>
        <taxon>Bacteria</taxon>
        <taxon>Bacillati</taxon>
        <taxon>Actinomycetota</taxon>
        <taxon>Actinomycetes</taxon>
        <taxon>Propionibacteriales</taxon>
        <taxon>Propionibacteriaceae</taxon>
        <taxon>Raineyella</taxon>
    </lineage>
</organism>
<evidence type="ECO:0000256" key="1">
    <source>
        <dbReference type="ARBA" id="ARBA00008857"/>
    </source>
</evidence>
<dbReference type="RefSeq" id="WP_092608753.1">
    <property type="nucleotide sequence ID" value="NZ_FMYF01000004.1"/>
</dbReference>
<dbReference type="InterPro" id="IPR013762">
    <property type="entry name" value="Integrase-like_cat_sf"/>
</dbReference>
<proteinExistence type="inferred from homology"/>
<dbReference type="STRING" id="1577474.GA0111570_104170"/>
<accession>A0A1G6GNS6</accession>
<evidence type="ECO:0000256" key="4">
    <source>
        <dbReference type="PROSITE-ProRule" id="PRU01248"/>
    </source>
</evidence>
<dbReference type="PANTHER" id="PTHR30349">
    <property type="entry name" value="PHAGE INTEGRASE-RELATED"/>
    <property type="match status" value="1"/>
</dbReference>
<dbReference type="SUPFAM" id="SSF56349">
    <property type="entry name" value="DNA breaking-rejoining enzymes"/>
    <property type="match status" value="1"/>
</dbReference>
<keyword evidence="2 4" id="KW-0238">DNA-binding</keyword>
<name>A0A1G6GNS6_9ACTN</name>